<accession>A0A0C3E6M6</accession>
<evidence type="ECO:0000256" key="1">
    <source>
        <dbReference type="SAM" id="MobiDB-lite"/>
    </source>
</evidence>
<dbReference type="AlphaFoldDB" id="A0A0C3E6M6"/>
<evidence type="ECO:0000313" key="3">
    <source>
        <dbReference type="Proteomes" id="UP000053989"/>
    </source>
</evidence>
<protein>
    <submittedName>
        <fullName evidence="2">Uncharacterized protein</fullName>
    </submittedName>
</protein>
<proteinExistence type="predicted"/>
<dbReference type="Proteomes" id="UP000053989">
    <property type="component" value="Unassembled WGS sequence"/>
</dbReference>
<dbReference type="EMBL" id="KN822033">
    <property type="protein sequence ID" value="KIM63641.1"/>
    <property type="molecule type" value="Genomic_DNA"/>
</dbReference>
<sequence>MQVRGQAHQLYDHGKDDQRKYHPCREPKTPESRCHERGGCQLQREASCNGEAQRVLNIDTVENIRVDCQAATAGKPMGSMLHCRQDNESFSEENGTRMTMWRDWLSKS</sequence>
<feature type="region of interest" description="Disordered" evidence="1">
    <location>
        <begin position="1"/>
        <end position="35"/>
    </location>
</feature>
<dbReference type="InParanoid" id="A0A0C3E6M6"/>
<keyword evidence="3" id="KW-1185">Reference proteome</keyword>
<organism evidence="2 3">
    <name type="scientific">Scleroderma citrinum Foug A</name>
    <dbReference type="NCBI Taxonomy" id="1036808"/>
    <lineage>
        <taxon>Eukaryota</taxon>
        <taxon>Fungi</taxon>
        <taxon>Dikarya</taxon>
        <taxon>Basidiomycota</taxon>
        <taxon>Agaricomycotina</taxon>
        <taxon>Agaricomycetes</taxon>
        <taxon>Agaricomycetidae</taxon>
        <taxon>Boletales</taxon>
        <taxon>Sclerodermatineae</taxon>
        <taxon>Sclerodermataceae</taxon>
        <taxon>Scleroderma</taxon>
    </lineage>
</organism>
<dbReference type="HOGENOM" id="CLU_2198546_0_0_1"/>
<reference evidence="2 3" key="1">
    <citation type="submission" date="2014-04" db="EMBL/GenBank/DDBJ databases">
        <authorList>
            <consortium name="DOE Joint Genome Institute"/>
            <person name="Kuo A."/>
            <person name="Kohler A."/>
            <person name="Nagy L.G."/>
            <person name="Floudas D."/>
            <person name="Copeland A."/>
            <person name="Barry K.W."/>
            <person name="Cichocki N."/>
            <person name="Veneault-Fourrey C."/>
            <person name="LaButti K."/>
            <person name="Lindquist E.A."/>
            <person name="Lipzen A."/>
            <person name="Lundell T."/>
            <person name="Morin E."/>
            <person name="Murat C."/>
            <person name="Sun H."/>
            <person name="Tunlid A."/>
            <person name="Henrissat B."/>
            <person name="Grigoriev I.V."/>
            <person name="Hibbett D.S."/>
            <person name="Martin F."/>
            <person name="Nordberg H.P."/>
            <person name="Cantor M.N."/>
            <person name="Hua S.X."/>
        </authorList>
    </citation>
    <scope>NUCLEOTIDE SEQUENCE [LARGE SCALE GENOMIC DNA]</scope>
    <source>
        <strain evidence="2 3">Foug A</strain>
    </source>
</reference>
<name>A0A0C3E6M6_9AGAM</name>
<gene>
    <name evidence="2" type="ORF">SCLCIDRAFT_734377</name>
</gene>
<evidence type="ECO:0000313" key="2">
    <source>
        <dbReference type="EMBL" id="KIM63641.1"/>
    </source>
</evidence>
<reference evidence="3" key="2">
    <citation type="submission" date="2015-01" db="EMBL/GenBank/DDBJ databases">
        <title>Evolutionary Origins and Diversification of the Mycorrhizal Mutualists.</title>
        <authorList>
            <consortium name="DOE Joint Genome Institute"/>
            <consortium name="Mycorrhizal Genomics Consortium"/>
            <person name="Kohler A."/>
            <person name="Kuo A."/>
            <person name="Nagy L.G."/>
            <person name="Floudas D."/>
            <person name="Copeland A."/>
            <person name="Barry K.W."/>
            <person name="Cichocki N."/>
            <person name="Veneault-Fourrey C."/>
            <person name="LaButti K."/>
            <person name="Lindquist E.A."/>
            <person name="Lipzen A."/>
            <person name="Lundell T."/>
            <person name="Morin E."/>
            <person name="Murat C."/>
            <person name="Riley R."/>
            <person name="Ohm R."/>
            <person name="Sun H."/>
            <person name="Tunlid A."/>
            <person name="Henrissat B."/>
            <person name="Grigoriev I.V."/>
            <person name="Hibbett D.S."/>
            <person name="Martin F."/>
        </authorList>
    </citation>
    <scope>NUCLEOTIDE SEQUENCE [LARGE SCALE GENOMIC DNA]</scope>
    <source>
        <strain evidence="3">Foug A</strain>
    </source>
</reference>
<feature type="compositionally biased region" description="Basic and acidic residues" evidence="1">
    <location>
        <begin position="10"/>
        <end position="35"/>
    </location>
</feature>